<dbReference type="AlphaFoldDB" id="A0AAX2S597"/>
<dbReference type="InterPro" id="IPR022260">
    <property type="entry name" value="Integr_conj_element_PilL"/>
</dbReference>
<gene>
    <name evidence="1" type="ORF">E2R48_00170</name>
</gene>
<name>A0AAX2S597_HISSO</name>
<comment type="caution">
    <text evidence="1">The sequence shown here is derived from an EMBL/GenBank/DDBJ whole genome shotgun (WGS) entry which is preliminary data.</text>
</comment>
<organism evidence="1 2">
    <name type="scientific">Histophilus somni</name>
    <name type="common">Haemophilus somnus</name>
    <dbReference type="NCBI Taxonomy" id="731"/>
    <lineage>
        <taxon>Bacteria</taxon>
        <taxon>Pseudomonadati</taxon>
        <taxon>Pseudomonadota</taxon>
        <taxon>Gammaproteobacteria</taxon>
        <taxon>Pasteurellales</taxon>
        <taxon>Pasteurellaceae</taxon>
        <taxon>Histophilus</taxon>
    </lineage>
</organism>
<proteinExistence type="predicted"/>
<evidence type="ECO:0008006" key="3">
    <source>
        <dbReference type="Google" id="ProtNLM"/>
    </source>
</evidence>
<accession>A0AAX2S597</accession>
<evidence type="ECO:0000313" key="1">
    <source>
        <dbReference type="EMBL" id="TEW31314.1"/>
    </source>
</evidence>
<dbReference type="Proteomes" id="UP000297565">
    <property type="component" value="Unassembled WGS sequence"/>
</dbReference>
<evidence type="ECO:0000313" key="2">
    <source>
        <dbReference type="Proteomes" id="UP000297565"/>
    </source>
</evidence>
<protein>
    <recommendedName>
        <fullName evidence="3">Lipoprotein</fullName>
    </recommendedName>
</protein>
<dbReference type="EMBL" id="SNRV01000001">
    <property type="protein sequence ID" value="TEW31314.1"/>
    <property type="molecule type" value="Genomic_DNA"/>
</dbReference>
<dbReference type="NCBIfam" id="TIGR03748">
    <property type="entry name" value="conj_PilL"/>
    <property type="match status" value="1"/>
</dbReference>
<reference evidence="1 2" key="1">
    <citation type="submission" date="2019-03" db="EMBL/GenBank/DDBJ databases">
        <title>Horizontal Gene Transfer Machinery in Histophilus somni.</title>
        <authorList>
            <person name="Mostafa Nazari M."/>
            <person name="Liljebjelke K."/>
        </authorList>
    </citation>
    <scope>NUCLEOTIDE SEQUENCE [LARGE SCALE GENOMIC DNA]</scope>
    <source>
        <strain evidence="1 2">UOC-EPH-KLM-04</strain>
    </source>
</reference>
<sequence>MQILTIGINTKPIIAFYFYCHNKKLFHFRLIFSIVKQIIINSSHYWRKTMKKSAFSLLIMGGMSATLIGCVQHPTQNQNSSPSVETQPLPASQTVIEKKLQQHLVNAEQVIVPDIYQTFDESTTQIVRQGRYTLVNTSPEEGQKYLLEQMVTVNMLPKKKSSNVVTVEQGLVRTLSGTGLRLCAGSHFNQTASLFSLPLPKIHHQFGPIKLREALQMLAGPAYYVTLNDITRTVCFKTREKPLETDKKRIEIISTTTQTEVVDE</sequence>